<feature type="active site" description="Proton donor/acceptor" evidence="6">
    <location>
        <position position="554"/>
    </location>
</feature>
<dbReference type="Gene3D" id="3.10.20.800">
    <property type="match status" value="1"/>
</dbReference>
<sequence length="600" mass="67485">MSDKEKNVDPMERSSDEIVQETMKEIYDEINNSDLKEEVNSHDTDEEALEELQEELRKGEMEEPAAETEEETDEEDAEEAEENPEDWMDYDSGVISFDESDFRDREEDEENLESDAEETELPDEEDDFEEDPRLVRPRRKKLAVRIILIIVGVLILAYLGAALFFNSHFYFFTKINGTEFSAKTVEQVEKYMEGQVADYELTLEEIDGGTEVIDGTDIDLEYVKGDELNKLLKEQNPLLWITALWDHPEITAPVGVEFDESKLTEVLNNLTCMDPEEQVKSESARPVFENTEFVIQPEVVGSEIDTEKFTEAVKTAVGGFVSTLDMEEAGCYILPAFTSESEEVIAAKDKMNSYLGAHITYDFSPYTEVVDSSVISQWVTVDDSMNVTFDQDAVRAYIQDLANKYDTYGKTRTITTGSGNTAQVEGGSYGWQIDQEAEYTALTANIEKAETVTREPQYARRAASHEGNDFGTSYVEIDLTNQHVWVFVNGQCVVETDCVTGNPNQGNGTPQGTYSIAYKQQDTTLRGPKNEDGTYEWESPVSYWMPFNGGIGLHDASWQPTFGGDWYLSHGSHGCVNLPPSVAPTVYANIEAGTPVVCHY</sequence>
<feature type="compositionally biased region" description="Acidic residues" evidence="7">
    <location>
        <begin position="106"/>
        <end position="130"/>
    </location>
</feature>
<dbReference type="InterPro" id="IPR022029">
    <property type="entry name" value="YoaR-like_PG-bd"/>
</dbReference>
<keyword evidence="8" id="KW-1133">Transmembrane helix</keyword>
<feature type="transmembrane region" description="Helical" evidence="8">
    <location>
        <begin position="142"/>
        <end position="165"/>
    </location>
</feature>
<organism evidence="10 11">
    <name type="scientific">Claveliimonas bilis</name>
    <dbReference type="NCBI Taxonomy" id="3028070"/>
    <lineage>
        <taxon>Bacteria</taxon>
        <taxon>Bacillati</taxon>
        <taxon>Bacillota</taxon>
        <taxon>Clostridia</taxon>
        <taxon>Lachnospirales</taxon>
        <taxon>Lachnospiraceae</taxon>
        <taxon>Claveliimonas</taxon>
    </lineage>
</organism>
<name>A0ABM8I499_9FIRM</name>
<dbReference type="Gene3D" id="2.40.440.10">
    <property type="entry name" value="L,D-transpeptidase catalytic domain-like"/>
    <property type="match status" value="1"/>
</dbReference>
<dbReference type="SUPFAM" id="SSF141523">
    <property type="entry name" value="L,D-transpeptidase catalytic domain-like"/>
    <property type="match status" value="1"/>
</dbReference>
<evidence type="ECO:0000256" key="4">
    <source>
        <dbReference type="ARBA" id="ARBA00022984"/>
    </source>
</evidence>
<protein>
    <recommendedName>
        <fullName evidence="9">L,D-TPase catalytic domain-containing protein</fullName>
    </recommendedName>
</protein>
<reference evidence="11" key="1">
    <citation type="journal article" date="2023" name="Int. J. Syst. Evol. Microbiol.">
        <title>Claveliimonas bilis gen. nov., sp. nov., deoxycholic acid-producing bacteria isolated from human faeces, and reclassification of Sellimonas monacensis Zenner et al. 2021 as Claveliimonas monacensis comb. nov.</title>
        <authorList>
            <person name="Hisatomi A."/>
            <person name="Kastawa N.W.E.P.G."/>
            <person name="Song I."/>
            <person name="Ohkuma M."/>
            <person name="Fukiya S."/>
            <person name="Sakamoto M."/>
        </authorList>
    </citation>
    <scope>NUCLEOTIDE SEQUENCE [LARGE SCALE GENOMIC DNA]</scope>
    <source>
        <strain evidence="11">12BBH14</strain>
    </source>
</reference>
<dbReference type="Proteomes" id="UP001305815">
    <property type="component" value="Chromosome"/>
</dbReference>
<feature type="domain" description="L,D-TPase catalytic" evidence="9">
    <location>
        <begin position="473"/>
        <end position="599"/>
    </location>
</feature>
<keyword evidence="8" id="KW-0472">Membrane</keyword>
<evidence type="ECO:0000256" key="8">
    <source>
        <dbReference type="SAM" id="Phobius"/>
    </source>
</evidence>
<keyword evidence="4 6" id="KW-0573">Peptidoglycan synthesis</keyword>
<keyword evidence="5 6" id="KW-0961">Cell wall biogenesis/degradation</keyword>
<dbReference type="RefSeq" id="WP_316264824.1">
    <property type="nucleotide sequence ID" value="NZ_AP027742.1"/>
</dbReference>
<feature type="region of interest" description="Disordered" evidence="7">
    <location>
        <begin position="1"/>
        <end position="20"/>
    </location>
</feature>
<evidence type="ECO:0000256" key="5">
    <source>
        <dbReference type="ARBA" id="ARBA00023316"/>
    </source>
</evidence>
<dbReference type="PANTHER" id="PTHR30582:SF33">
    <property type="entry name" value="EXPORTED PROTEIN"/>
    <property type="match status" value="1"/>
</dbReference>
<dbReference type="PANTHER" id="PTHR30582">
    <property type="entry name" value="L,D-TRANSPEPTIDASE"/>
    <property type="match status" value="1"/>
</dbReference>
<keyword evidence="3 6" id="KW-0133">Cell shape</keyword>
<evidence type="ECO:0000256" key="6">
    <source>
        <dbReference type="PROSITE-ProRule" id="PRU01373"/>
    </source>
</evidence>
<feature type="region of interest" description="Disordered" evidence="7">
    <location>
        <begin position="27"/>
        <end position="132"/>
    </location>
</feature>
<feature type="compositionally biased region" description="Acidic residues" evidence="7">
    <location>
        <begin position="62"/>
        <end position="89"/>
    </location>
</feature>
<evidence type="ECO:0000256" key="7">
    <source>
        <dbReference type="SAM" id="MobiDB-lite"/>
    </source>
</evidence>
<comment type="pathway">
    <text evidence="1 6">Cell wall biogenesis; peptidoglycan biosynthesis.</text>
</comment>
<evidence type="ECO:0000259" key="9">
    <source>
        <dbReference type="PROSITE" id="PS52029"/>
    </source>
</evidence>
<evidence type="ECO:0000313" key="11">
    <source>
        <dbReference type="Proteomes" id="UP001305815"/>
    </source>
</evidence>
<dbReference type="CDD" id="cd16913">
    <property type="entry name" value="YkuD_like"/>
    <property type="match status" value="1"/>
</dbReference>
<feature type="compositionally biased region" description="Basic and acidic residues" evidence="7">
    <location>
        <begin position="34"/>
        <end position="43"/>
    </location>
</feature>
<dbReference type="EMBL" id="AP027742">
    <property type="protein sequence ID" value="BDZ77792.1"/>
    <property type="molecule type" value="Genomic_DNA"/>
</dbReference>
<keyword evidence="11" id="KW-1185">Reference proteome</keyword>
<dbReference type="InterPro" id="IPR038054">
    <property type="entry name" value="LD_TPept-like_central_sf"/>
</dbReference>
<feature type="compositionally biased region" description="Acidic residues" evidence="7">
    <location>
        <begin position="44"/>
        <end position="53"/>
    </location>
</feature>
<dbReference type="InterPro" id="IPR005490">
    <property type="entry name" value="LD_TPept_cat_dom"/>
</dbReference>
<feature type="active site" description="Nucleophile" evidence="6">
    <location>
        <position position="575"/>
    </location>
</feature>
<keyword evidence="8" id="KW-0812">Transmembrane</keyword>
<evidence type="ECO:0000313" key="10">
    <source>
        <dbReference type="EMBL" id="BDZ77792.1"/>
    </source>
</evidence>
<evidence type="ECO:0000256" key="3">
    <source>
        <dbReference type="ARBA" id="ARBA00022960"/>
    </source>
</evidence>
<dbReference type="Pfam" id="PF12229">
    <property type="entry name" value="PG_binding_4"/>
    <property type="match status" value="1"/>
</dbReference>
<dbReference type="InterPro" id="IPR050979">
    <property type="entry name" value="LD-transpeptidase"/>
</dbReference>
<dbReference type="SUPFAM" id="SSF143985">
    <property type="entry name" value="L,D-transpeptidase pre-catalytic domain-like"/>
    <property type="match status" value="1"/>
</dbReference>
<evidence type="ECO:0000256" key="1">
    <source>
        <dbReference type="ARBA" id="ARBA00004752"/>
    </source>
</evidence>
<keyword evidence="2" id="KW-0808">Transferase</keyword>
<proteinExistence type="predicted"/>
<gene>
    <name evidence="10" type="ORF">Lac1_19750</name>
</gene>
<dbReference type="PROSITE" id="PS52029">
    <property type="entry name" value="LD_TPASE"/>
    <property type="match status" value="1"/>
</dbReference>
<dbReference type="Pfam" id="PF03734">
    <property type="entry name" value="YkuD"/>
    <property type="match status" value="1"/>
</dbReference>
<accession>A0ABM8I499</accession>
<dbReference type="InterPro" id="IPR038063">
    <property type="entry name" value="Transpep_catalytic_dom"/>
</dbReference>
<evidence type="ECO:0000256" key="2">
    <source>
        <dbReference type="ARBA" id="ARBA00022679"/>
    </source>
</evidence>